<proteinExistence type="predicted"/>
<protein>
    <submittedName>
        <fullName evidence="1">Phage tail assembly chaperone</fullName>
    </submittedName>
</protein>
<dbReference type="EMBL" id="VFES01000005">
    <property type="protein sequence ID" value="TWR67242.1"/>
    <property type="molecule type" value="Genomic_DNA"/>
</dbReference>
<organism evidence="2 4">
    <name type="scientific">Pseudomonas grimontii</name>
    <dbReference type="NCBI Taxonomy" id="129847"/>
    <lineage>
        <taxon>Bacteria</taxon>
        <taxon>Pseudomonadati</taxon>
        <taxon>Pseudomonadota</taxon>
        <taxon>Gammaproteobacteria</taxon>
        <taxon>Pseudomonadales</taxon>
        <taxon>Pseudomonadaceae</taxon>
        <taxon>Pseudomonas</taxon>
    </lineage>
</organism>
<dbReference type="RefSeq" id="WP_090403908.1">
    <property type="nucleotide sequence ID" value="NZ_FNKM01000002.1"/>
</dbReference>
<evidence type="ECO:0000313" key="2">
    <source>
        <dbReference type="EMBL" id="TWR67242.1"/>
    </source>
</evidence>
<reference evidence="2 4" key="2">
    <citation type="submission" date="2019-06" db="EMBL/GenBank/DDBJ databases">
        <title>Pseudomonas bimorpha sp. nov. isolated from bovine raw milk and skim milk concentrate.</title>
        <authorList>
            <person name="Hofmann K."/>
            <person name="Huptas C."/>
            <person name="Doll E."/>
            <person name="Scherer S."/>
            <person name="Wenning M."/>
        </authorList>
    </citation>
    <scope>NUCLEOTIDE SEQUENCE [LARGE SCALE GENOMIC DNA]</scope>
    <source>
        <strain evidence="2 4">DSM 17515</strain>
    </source>
</reference>
<evidence type="ECO:0000313" key="1">
    <source>
        <dbReference type="EMBL" id="SDR20279.1"/>
    </source>
</evidence>
<dbReference type="InterPro" id="IPR014859">
    <property type="entry name" value="Phage_TAC_4"/>
</dbReference>
<dbReference type="AlphaFoldDB" id="A0A1H1H4I1"/>
<gene>
    <name evidence="2" type="ORF">FIV39_11145</name>
    <name evidence="1" type="ORF">SAMN04490186_3968</name>
</gene>
<dbReference type="OrthoDB" id="8612233at2"/>
<dbReference type="Proteomes" id="UP000317267">
    <property type="component" value="Unassembled WGS sequence"/>
</dbReference>
<dbReference type="EMBL" id="FNKM01000002">
    <property type="protein sequence ID" value="SDR20279.1"/>
    <property type="molecule type" value="Genomic_DNA"/>
</dbReference>
<evidence type="ECO:0000313" key="4">
    <source>
        <dbReference type="Proteomes" id="UP000317267"/>
    </source>
</evidence>
<evidence type="ECO:0000313" key="3">
    <source>
        <dbReference type="Proteomes" id="UP000198740"/>
    </source>
</evidence>
<dbReference type="Proteomes" id="UP000198740">
    <property type="component" value="Unassembled WGS sequence"/>
</dbReference>
<name>A0A1H1H4I1_9PSED</name>
<keyword evidence="3" id="KW-1185">Reference proteome</keyword>
<accession>A0A1H1H4I1</accession>
<dbReference type="Pfam" id="PF08748">
    <property type="entry name" value="Phage_TAC_4"/>
    <property type="match status" value="1"/>
</dbReference>
<sequence length="126" mass="14117">MAKFKIAQSPTFLGAVMVPVVGQDPVKVGFTFKYRNRIELAALFDEWNQRRKDGLDRFGEKPTVSEIIAVDTENQIQQIKDLVVGWEFDDKFDDEGIKALVTSCHGTTEAVVDAYQDAYAKARSGN</sequence>
<comment type="caution">
    <text evidence="2">The sequence shown here is derived from an EMBL/GenBank/DDBJ whole genome shotgun (WGS) entry which is preliminary data.</text>
</comment>
<reference evidence="1 3" key="1">
    <citation type="submission" date="2016-10" db="EMBL/GenBank/DDBJ databases">
        <authorList>
            <person name="Varghese N."/>
            <person name="Submissions S."/>
        </authorList>
    </citation>
    <scope>NUCLEOTIDE SEQUENCE [LARGE SCALE GENOMIC DNA]</scope>
    <source>
        <strain evidence="1 3">BS2976</strain>
    </source>
</reference>